<dbReference type="SUPFAM" id="SSF54001">
    <property type="entry name" value="Cysteine proteinases"/>
    <property type="match status" value="1"/>
</dbReference>
<proteinExistence type="predicted"/>
<evidence type="ECO:0000313" key="2">
    <source>
        <dbReference type="Proteomes" id="UP000502894"/>
    </source>
</evidence>
<evidence type="ECO:0000313" key="1">
    <source>
        <dbReference type="EMBL" id="BCA95572.1"/>
    </source>
</evidence>
<dbReference type="Proteomes" id="UP000502894">
    <property type="component" value="Chromosome"/>
</dbReference>
<dbReference type="Gene3D" id="3.40.395.10">
    <property type="entry name" value="Adenoviral Proteinase, Chain A"/>
    <property type="match status" value="1"/>
</dbReference>
<gene>
    <name evidence="1" type="ORF">TUM19329_19330</name>
</gene>
<keyword evidence="2" id="KW-1185">Reference proteome</keyword>
<name>A0A6F8T6B3_9GAMM</name>
<dbReference type="InterPro" id="IPR038765">
    <property type="entry name" value="Papain-like_cys_pep_sf"/>
</dbReference>
<dbReference type="EMBL" id="AP022839">
    <property type="protein sequence ID" value="BCA95572.1"/>
    <property type="molecule type" value="Genomic_DNA"/>
</dbReference>
<dbReference type="KEGG" id="lant:TUM19329_19330"/>
<dbReference type="RefSeq" id="WP_226905443.1">
    <property type="nucleotide sequence ID" value="NZ_AP022839.1"/>
</dbReference>
<sequence length="335" mass="38834">MNHFSLLQILEPEQWAYWNSEALQWKHKFETILEQEQLNLRSIHDNAYLCVGDQYLKTGTVFSCSLLTLKDMSDLLTDPNFKSEHVLLSEPFSLTERSSTQEERIQALLDKDINDEHEIFLPINHDGHWCYLSKKGGAWSVQDSQPIFEELSFRQKDILEQSTVFLFKLTGQNIKLTLETCGEQFNNYDCGTRVVNAYRKRVNEYYQTQTHKNILIEALRKQLSYNQLPESLFGDLVKHDEIYPEEVTITYELTASELQIIDTTSSSQTEPEKARLYKETLTNLINTVNKNGLFAQVENRISVNSIDIAKADKGESDEDFAIRLQEAEFRKAGLK</sequence>
<organism evidence="1 2">
    <name type="scientific">Legionella antarctica</name>
    <dbReference type="NCBI Taxonomy" id="2708020"/>
    <lineage>
        <taxon>Bacteria</taxon>
        <taxon>Pseudomonadati</taxon>
        <taxon>Pseudomonadota</taxon>
        <taxon>Gammaproteobacteria</taxon>
        <taxon>Legionellales</taxon>
        <taxon>Legionellaceae</taxon>
        <taxon>Legionella</taxon>
    </lineage>
</organism>
<dbReference type="AlphaFoldDB" id="A0A6F8T6B3"/>
<protein>
    <submittedName>
        <fullName evidence="1">Uncharacterized protein</fullName>
    </submittedName>
</protein>
<reference evidence="1" key="1">
    <citation type="journal article" date="2020" name="Microbiol. Resour. Announc.">
        <title>Complete Genome Sequence of Novel Psychrotolerant Legionella Strain TUM19329, Isolated from Antarctic Lake Sediment.</title>
        <authorList>
            <person name="Shimada S."/>
            <person name="Nakai R."/>
            <person name="Aoki K."/>
            <person name="Shimoeda N."/>
            <person name="Ohno G."/>
            <person name="Miyazaki Y."/>
            <person name="Kudoh S."/>
            <person name="Imura S."/>
            <person name="Watanabe K."/>
            <person name="Ishii Y."/>
            <person name="Tateda K."/>
        </authorList>
    </citation>
    <scope>NUCLEOTIDE SEQUENCE [LARGE SCALE GENOMIC DNA]</scope>
    <source>
        <strain evidence="1">TUM19329</strain>
    </source>
</reference>
<accession>A0A6F8T6B3</accession>